<dbReference type="PANTHER" id="PTHR11022">
    <property type="entry name" value="PEPTIDOGLYCAN RECOGNITION PROTEIN"/>
    <property type="match status" value="1"/>
</dbReference>
<evidence type="ECO:0000259" key="3">
    <source>
        <dbReference type="SMART" id="SM00644"/>
    </source>
</evidence>
<reference evidence="6" key="1">
    <citation type="journal article" date="2019" name="Int. J. Syst. Evol. Microbiol.">
        <title>The Global Catalogue of Microorganisms (GCM) 10K type strain sequencing project: providing services to taxonomists for standard genome sequencing and annotation.</title>
        <authorList>
            <consortium name="The Broad Institute Genomics Platform"/>
            <consortium name="The Broad Institute Genome Sequencing Center for Infectious Disease"/>
            <person name="Wu L."/>
            <person name="Ma J."/>
        </authorList>
    </citation>
    <scope>NUCLEOTIDE SEQUENCE [LARGE SCALE GENOMIC DNA]</scope>
    <source>
        <strain evidence="6">JCM 3369</strain>
    </source>
</reference>
<protein>
    <submittedName>
        <fullName evidence="5">Peptidoglycan recognition family protein</fullName>
    </submittedName>
</protein>
<comment type="similarity">
    <text evidence="1">Belongs to the N-acetylmuramoyl-L-alanine amidase 2 family.</text>
</comment>
<comment type="caution">
    <text evidence="5">The sequence shown here is derived from an EMBL/GenBank/DDBJ whole genome shotgun (WGS) entry which is preliminary data.</text>
</comment>
<organism evidence="5 6">
    <name type="scientific">Actinomadura yumaensis</name>
    <dbReference type="NCBI Taxonomy" id="111807"/>
    <lineage>
        <taxon>Bacteria</taxon>
        <taxon>Bacillati</taxon>
        <taxon>Actinomycetota</taxon>
        <taxon>Actinomycetes</taxon>
        <taxon>Streptosporangiales</taxon>
        <taxon>Thermomonosporaceae</taxon>
        <taxon>Actinomadura</taxon>
    </lineage>
</organism>
<evidence type="ECO:0000256" key="1">
    <source>
        <dbReference type="ARBA" id="ARBA00007553"/>
    </source>
</evidence>
<proteinExistence type="inferred from homology"/>
<accession>A0ABW2CT92</accession>
<dbReference type="SMART" id="SM00701">
    <property type="entry name" value="PGRP"/>
    <property type="match status" value="1"/>
</dbReference>
<dbReference type="InterPro" id="IPR006619">
    <property type="entry name" value="PGRP_domain_met/bac"/>
</dbReference>
<dbReference type="RefSeq" id="WP_160821274.1">
    <property type="nucleotide sequence ID" value="NZ_JBHSXE010000001.1"/>
</dbReference>
<dbReference type="SUPFAM" id="SSF55846">
    <property type="entry name" value="N-acetylmuramoyl-L-alanine amidase-like"/>
    <property type="match status" value="1"/>
</dbReference>
<dbReference type="Proteomes" id="UP001596380">
    <property type="component" value="Unassembled WGS sequence"/>
</dbReference>
<dbReference type="SMART" id="SM00644">
    <property type="entry name" value="Ami_2"/>
    <property type="match status" value="1"/>
</dbReference>
<evidence type="ECO:0000313" key="6">
    <source>
        <dbReference type="Proteomes" id="UP001596380"/>
    </source>
</evidence>
<feature type="domain" description="Peptidoglycan recognition protein family" evidence="4">
    <location>
        <begin position="47"/>
        <end position="201"/>
    </location>
</feature>
<feature type="domain" description="N-acetylmuramoyl-L-alanine amidase" evidence="3">
    <location>
        <begin position="59"/>
        <end position="207"/>
    </location>
</feature>
<dbReference type="InterPro" id="IPR006311">
    <property type="entry name" value="TAT_signal"/>
</dbReference>
<dbReference type="PROSITE" id="PS51318">
    <property type="entry name" value="TAT"/>
    <property type="match status" value="1"/>
</dbReference>
<keyword evidence="6" id="KW-1185">Reference proteome</keyword>
<gene>
    <name evidence="5" type="ORF">ACFQKB_34475</name>
</gene>
<dbReference type="InterPro" id="IPR002502">
    <property type="entry name" value="Amidase_domain"/>
</dbReference>
<evidence type="ECO:0000259" key="4">
    <source>
        <dbReference type="SMART" id="SM00701"/>
    </source>
</evidence>
<evidence type="ECO:0000256" key="2">
    <source>
        <dbReference type="SAM" id="MobiDB-lite"/>
    </source>
</evidence>
<feature type="compositionally biased region" description="Polar residues" evidence="2">
    <location>
        <begin position="254"/>
        <end position="267"/>
    </location>
</feature>
<dbReference type="CDD" id="cd06583">
    <property type="entry name" value="PGRP"/>
    <property type="match status" value="1"/>
</dbReference>
<dbReference type="InterPro" id="IPR015510">
    <property type="entry name" value="PGRP"/>
</dbReference>
<dbReference type="Gene3D" id="3.40.80.10">
    <property type="entry name" value="Peptidoglycan recognition protein-like"/>
    <property type="match status" value="1"/>
</dbReference>
<evidence type="ECO:0000313" key="5">
    <source>
        <dbReference type="EMBL" id="MFC6884909.1"/>
    </source>
</evidence>
<feature type="compositionally biased region" description="Low complexity" evidence="2">
    <location>
        <begin position="272"/>
        <end position="291"/>
    </location>
</feature>
<dbReference type="PANTHER" id="PTHR11022:SF41">
    <property type="entry name" value="PEPTIDOGLYCAN-RECOGNITION PROTEIN LC-RELATED"/>
    <property type="match status" value="1"/>
</dbReference>
<dbReference type="InterPro" id="IPR036505">
    <property type="entry name" value="Amidase/PGRP_sf"/>
</dbReference>
<dbReference type="EMBL" id="JBHSXS010000032">
    <property type="protein sequence ID" value="MFC6884909.1"/>
    <property type="molecule type" value="Genomic_DNA"/>
</dbReference>
<dbReference type="Pfam" id="PF01510">
    <property type="entry name" value="Amidase_2"/>
    <property type="match status" value="1"/>
</dbReference>
<name>A0ABW2CT92_9ACTN</name>
<feature type="region of interest" description="Disordered" evidence="2">
    <location>
        <begin position="225"/>
        <end position="291"/>
    </location>
</feature>
<sequence>MTDPARGGPLTRRSVLGGALGAGLLVFEPDNEAMAETLAALTGSGDPRVHTRAEWRAKPPKNPSRVLSRPPDRIVVHHTASPNSPDSSLEHAFRLSRDIQRFHMRGRGWDDTGQQLTISRGGHVMEGRNRSLSSILAGRHVVGAQALHHNEHTIGIENEGTYMKAPVPASLWTALVDVCHWLCEEYGLDPRRGIVGHRDYNDTTCPGDVLYSRLPELRSAVAARLGGAPASSDPLDSEELDRATGPRARPRTGPGTSMETDATSTVRVQPDPAAGTSPGGTETTSPFSDGP</sequence>